<sequence length="138" mass="15681">MAKLQAVIAMTLDGSIPTESEPLMEWIQSDRDGFPYWRKRGTRLLFPGYPLVSLICEKDTAGPSTVFHAEIYDEKSVEFLRGLSLYSLVDELVIFLIPSVSTFPLSVSAHLPSGNWRLVRSKTFRNGVCRLHYCRTLQ</sequence>
<dbReference type="SUPFAM" id="SSF53597">
    <property type="entry name" value="Dihydrofolate reductase-like"/>
    <property type="match status" value="1"/>
</dbReference>
<evidence type="ECO:0000313" key="2">
    <source>
        <dbReference type="Proteomes" id="UP000432488"/>
    </source>
</evidence>
<protein>
    <submittedName>
        <fullName evidence="1">Uncharacterized protein</fullName>
    </submittedName>
</protein>
<evidence type="ECO:0000313" key="1">
    <source>
        <dbReference type="EMBL" id="KAB4095732.1"/>
    </source>
</evidence>
<dbReference type="RefSeq" id="WP_138265926.1">
    <property type="nucleotide sequence ID" value="NZ_JADNFT010000013.1"/>
</dbReference>
<dbReference type="Proteomes" id="UP000432488">
    <property type="component" value="Unassembled WGS sequence"/>
</dbReference>
<comment type="caution">
    <text evidence="1">The sequence shown here is derived from an EMBL/GenBank/DDBJ whole genome shotgun (WGS) entry which is preliminary data.</text>
</comment>
<proteinExistence type="predicted"/>
<reference evidence="1 2" key="1">
    <citation type="journal article" date="2019" name="Nat. Med.">
        <title>A library of human gut bacterial isolates paired with longitudinal multiomics data enables mechanistic microbiome research.</title>
        <authorList>
            <person name="Poyet M."/>
            <person name="Groussin M."/>
            <person name="Gibbons S.M."/>
            <person name="Avila-Pacheco J."/>
            <person name="Jiang X."/>
            <person name="Kearney S.M."/>
            <person name="Perrotta A.R."/>
            <person name="Berdy B."/>
            <person name="Zhao S."/>
            <person name="Lieberman T.D."/>
            <person name="Swanson P.K."/>
            <person name="Smith M."/>
            <person name="Roesemann S."/>
            <person name="Alexander J.E."/>
            <person name="Rich S.A."/>
            <person name="Livny J."/>
            <person name="Vlamakis H."/>
            <person name="Clish C."/>
            <person name="Bullock K."/>
            <person name="Deik A."/>
            <person name="Scott J."/>
            <person name="Pierce K.A."/>
            <person name="Xavier R.J."/>
            <person name="Alm E.J."/>
        </authorList>
    </citation>
    <scope>NUCLEOTIDE SEQUENCE [LARGE SCALE GENOMIC DNA]</scope>
    <source>
        <strain evidence="1 2">BIOML-A42</strain>
    </source>
</reference>
<organism evidence="1 2">
    <name type="scientific">Bacteroides uniformis</name>
    <dbReference type="NCBI Taxonomy" id="820"/>
    <lineage>
        <taxon>Bacteria</taxon>
        <taxon>Pseudomonadati</taxon>
        <taxon>Bacteroidota</taxon>
        <taxon>Bacteroidia</taxon>
        <taxon>Bacteroidales</taxon>
        <taxon>Bacteroidaceae</taxon>
        <taxon>Bacteroides</taxon>
    </lineage>
</organism>
<dbReference type="AlphaFoldDB" id="A0A7J5GMD2"/>
<gene>
    <name evidence="1" type="ORF">GAQ56_01765</name>
</gene>
<accession>A0A7J5GMD2</accession>
<dbReference type="InterPro" id="IPR024072">
    <property type="entry name" value="DHFR-like_dom_sf"/>
</dbReference>
<dbReference type="EMBL" id="WCUV01000002">
    <property type="protein sequence ID" value="KAB4095732.1"/>
    <property type="molecule type" value="Genomic_DNA"/>
</dbReference>
<name>A0A7J5GMD2_BACUN</name>